<dbReference type="InterPro" id="IPR002355">
    <property type="entry name" value="Cu_oxidase_Cu_BS"/>
</dbReference>
<dbReference type="GO" id="GO:0004322">
    <property type="term" value="F:ferroxidase activity"/>
    <property type="evidence" value="ECO:0007669"/>
    <property type="project" value="TreeGrafter"/>
</dbReference>
<evidence type="ECO:0000256" key="5">
    <source>
        <dbReference type="ARBA" id="ARBA00023008"/>
    </source>
</evidence>
<keyword evidence="5" id="KW-0186">Copper</keyword>
<evidence type="ECO:0000313" key="10">
    <source>
        <dbReference type="Proteomes" id="UP000235371"/>
    </source>
</evidence>
<evidence type="ECO:0000256" key="2">
    <source>
        <dbReference type="ARBA" id="ARBA00022723"/>
    </source>
</evidence>
<evidence type="ECO:0000259" key="7">
    <source>
        <dbReference type="Pfam" id="PF07731"/>
    </source>
</evidence>
<comment type="similarity">
    <text evidence="1">Belongs to the multicopper oxidase family.</text>
</comment>
<keyword evidence="2" id="KW-0479">Metal-binding</keyword>
<proteinExistence type="inferred from homology"/>
<dbReference type="InParanoid" id="A0A2J6T2K7"/>
<dbReference type="EMBL" id="KZ613847">
    <property type="protein sequence ID" value="PMD57254.1"/>
    <property type="molecule type" value="Genomic_DNA"/>
</dbReference>
<dbReference type="AlphaFoldDB" id="A0A2J6T2K7"/>
<dbReference type="GO" id="GO:0010106">
    <property type="term" value="P:cellular response to iron ion starvation"/>
    <property type="evidence" value="ECO:0007669"/>
    <property type="project" value="TreeGrafter"/>
</dbReference>
<dbReference type="Pfam" id="PF00394">
    <property type="entry name" value="Cu-oxidase"/>
    <property type="match status" value="1"/>
</dbReference>
<dbReference type="InterPro" id="IPR011707">
    <property type="entry name" value="Cu-oxidase-like_N"/>
</dbReference>
<keyword evidence="4" id="KW-0560">Oxidoreductase</keyword>
<feature type="domain" description="Plastocyanin-like" evidence="8">
    <location>
        <begin position="22"/>
        <end position="137"/>
    </location>
</feature>
<dbReference type="CDD" id="cd13877">
    <property type="entry name" value="CuRO_2_Fet3p_like"/>
    <property type="match status" value="1"/>
</dbReference>
<dbReference type="PROSITE" id="PS00080">
    <property type="entry name" value="MULTICOPPER_OXIDASE2"/>
    <property type="match status" value="1"/>
</dbReference>
<dbReference type="InterPro" id="IPR011706">
    <property type="entry name" value="Cu-oxidase_C"/>
</dbReference>
<evidence type="ECO:0000256" key="1">
    <source>
        <dbReference type="ARBA" id="ARBA00010609"/>
    </source>
</evidence>
<dbReference type="FunFam" id="2.60.40.420:FF:000071">
    <property type="entry name" value="Conidial pigment biosynthesis oxidase Abr1/brown 1"/>
    <property type="match status" value="1"/>
</dbReference>
<reference evidence="9 10" key="1">
    <citation type="submission" date="2016-04" db="EMBL/GenBank/DDBJ databases">
        <title>A degradative enzymes factory behind the ericoid mycorrhizal symbiosis.</title>
        <authorList>
            <consortium name="DOE Joint Genome Institute"/>
            <person name="Martino E."/>
            <person name="Morin E."/>
            <person name="Grelet G."/>
            <person name="Kuo A."/>
            <person name="Kohler A."/>
            <person name="Daghino S."/>
            <person name="Barry K."/>
            <person name="Choi C."/>
            <person name="Cichocki N."/>
            <person name="Clum A."/>
            <person name="Copeland A."/>
            <person name="Hainaut M."/>
            <person name="Haridas S."/>
            <person name="Labutti K."/>
            <person name="Lindquist E."/>
            <person name="Lipzen A."/>
            <person name="Khouja H.-R."/>
            <person name="Murat C."/>
            <person name="Ohm R."/>
            <person name="Olson A."/>
            <person name="Spatafora J."/>
            <person name="Veneault-Fourrey C."/>
            <person name="Henrissat B."/>
            <person name="Grigoriev I."/>
            <person name="Martin F."/>
            <person name="Perotto S."/>
        </authorList>
    </citation>
    <scope>NUCLEOTIDE SEQUENCE [LARGE SCALE GENOMIC DNA]</scope>
    <source>
        <strain evidence="9 10">E</strain>
    </source>
</reference>
<sequence>MSLCLIFAQAVSAKLRTFNWNIGWVSASPDGLARPFVGINGQWPCPPINVNLGDIIKINAYNGLGNESTAIHFHGIFQNGTNFMDGPAMVTQCPIAPGEKFVYEFKVTQTGTYWYHAHIGGQYVDGFRGPIVVHDPAPPFKYDQEIVMTLSDLYHDEAPNLVHYYQSPENSGSEPVPDSNLINEAQNVRFPIVAGKTYLFRIINMGAFASQWLQFGQHTMTIVEVDGVYTQPYDVPMLFMATAQRYSVLVKAKPTAVQNFAIVATMAMDMFDPSKISPKMLPSVTSWLVYNSAAPLPNPFEITPQPFDDTQLVPYDAQPLLNSPTIQTTRANVPQVPTLYTVLSAPLTNLYNPAIYGQVNPTILPLGTVVEMQIDNHDVGNHPFHLHGHNFQVVNRFGGAPSIPDMPNPWPVTPMRRDVIIIPGGGSVTIRFVADNPGVSLFHCHIEWHVEAGLTATIIEAPDVLQKSKPYIPTSHKTACKLQKISMKGNAAGNYKNWLDLTGANTSPPLDSWG</sequence>
<evidence type="ECO:0000256" key="4">
    <source>
        <dbReference type="ARBA" id="ARBA00023002"/>
    </source>
</evidence>
<dbReference type="Gene3D" id="2.60.40.420">
    <property type="entry name" value="Cupredoxins - blue copper proteins"/>
    <property type="match status" value="3"/>
</dbReference>
<dbReference type="InterPro" id="IPR044130">
    <property type="entry name" value="CuRO_2_Fet3-like"/>
</dbReference>
<keyword evidence="3" id="KW-0732">Signal</keyword>
<dbReference type="InterPro" id="IPR001117">
    <property type="entry name" value="Cu-oxidase_2nd"/>
</dbReference>
<gene>
    <name evidence="9" type="ORF">K444DRAFT_644874</name>
</gene>
<evidence type="ECO:0000256" key="3">
    <source>
        <dbReference type="ARBA" id="ARBA00022729"/>
    </source>
</evidence>
<evidence type="ECO:0000313" key="9">
    <source>
        <dbReference type="EMBL" id="PMD57254.1"/>
    </source>
</evidence>
<dbReference type="Pfam" id="PF07731">
    <property type="entry name" value="Cu-oxidase_2"/>
    <property type="match status" value="1"/>
</dbReference>
<dbReference type="GO" id="GO:0005507">
    <property type="term" value="F:copper ion binding"/>
    <property type="evidence" value="ECO:0007669"/>
    <property type="project" value="InterPro"/>
</dbReference>
<dbReference type="STRING" id="1095630.A0A2J6T2K7"/>
<dbReference type="Pfam" id="PF07732">
    <property type="entry name" value="Cu-oxidase_3"/>
    <property type="match status" value="1"/>
</dbReference>
<dbReference type="GO" id="GO:0033215">
    <property type="term" value="P:reductive iron assimilation"/>
    <property type="evidence" value="ECO:0007669"/>
    <property type="project" value="TreeGrafter"/>
</dbReference>
<dbReference type="SUPFAM" id="SSF49503">
    <property type="entry name" value="Cupredoxins"/>
    <property type="match status" value="3"/>
</dbReference>
<dbReference type="GeneID" id="36593092"/>
<evidence type="ECO:0000259" key="6">
    <source>
        <dbReference type="Pfam" id="PF00394"/>
    </source>
</evidence>
<feature type="domain" description="Plastocyanin-like" evidence="7">
    <location>
        <begin position="334"/>
        <end position="463"/>
    </location>
</feature>
<dbReference type="InterPro" id="IPR008972">
    <property type="entry name" value="Cupredoxin"/>
</dbReference>
<dbReference type="PANTHER" id="PTHR11709:SF361">
    <property type="entry name" value="IRON TRANSPORT MULTICOPPER OXIDASE FET3"/>
    <property type="match status" value="1"/>
</dbReference>
<dbReference type="InterPro" id="IPR045087">
    <property type="entry name" value="Cu-oxidase_fam"/>
</dbReference>
<organism evidence="9 10">
    <name type="scientific">Hyaloscypha bicolor E</name>
    <dbReference type="NCBI Taxonomy" id="1095630"/>
    <lineage>
        <taxon>Eukaryota</taxon>
        <taxon>Fungi</taxon>
        <taxon>Dikarya</taxon>
        <taxon>Ascomycota</taxon>
        <taxon>Pezizomycotina</taxon>
        <taxon>Leotiomycetes</taxon>
        <taxon>Helotiales</taxon>
        <taxon>Hyaloscyphaceae</taxon>
        <taxon>Hyaloscypha</taxon>
        <taxon>Hyaloscypha bicolor</taxon>
    </lineage>
</organism>
<dbReference type="RefSeq" id="XP_024734158.1">
    <property type="nucleotide sequence ID" value="XM_024885015.1"/>
</dbReference>
<dbReference type="Proteomes" id="UP000235371">
    <property type="component" value="Unassembled WGS sequence"/>
</dbReference>
<dbReference type="GO" id="GO:0033573">
    <property type="term" value="C:high-affinity iron permease complex"/>
    <property type="evidence" value="ECO:0007669"/>
    <property type="project" value="TreeGrafter"/>
</dbReference>
<evidence type="ECO:0000259" key="8">
    <source>
        <dbReference type="Pfam" id="PF07732"/>
    </source>
</evidence>
<feature type="domain" description="Plastocyanin-like" evidence="6">
    <location>
        <begin position="145"/>
        <end position="292"/>
    </location>
</feature>
<dbReference type="OrthoDB" id="2121828at2759"/>
<keyword evidence="10" id="KW-1185">Reference proteome</keyword>
<accession>A0A2J6T2K7</accession>
<name>A0A2J6T2K7_9HELO</name>
<dbReference type="PANTHER" id="PTHR11709">
    <property type="entry name" value="MULTI-COPPER OXIDASE"/>
    <property type="match status" value="1"/>
</dbReference>
<protein>
    <submittedName>
        <fullName evidence="9">Multicopper oxidase</fullName>
    </submittedName>
</protein>
<dbReference type="CDD" id="cd13851">
    <property type="entry name" value="CuRO_1_Fet3p"/>
    <property type="match status" value="1"/>
</dbReference>